<reference evidence="10" key="1">
    <citation type="journal article" date="2014" name="Int. J. Syst. Evol. Microbiol.">
        <title>Complete genome sequence of Corynebacterium casei LMG S-19264T (=DSM 44701T), isolated from a smear-ripened cheese.</title>
        <authorList>
            <consortium name="US DOE Joint Genome Institute (JGI-PGF)"/>
            <person name="Walter F."/>
            <person name="Albersmeier A."/>
            <person name="Kalinowski J."/>
            <person name="Ruckert C."/>
        </authorList>
    </citation>
    <scope>NUCLEOTIDE SEQUENCE</scope>
    <source>
        <strain evidence="10">CGMCC 1.12195</strain>
    </source>
</reference>
<dbReference type="InterPro" id="IPR050250">
    <property type="entry name" value="Macrolide_Exporter_MacB"/>
</dbReference>
<name>A0A917ME78_9SPHI</name>
<feature type="transmembrane region" description="Helical" evidence="7">
    <location>
        <begin position="351"/>
        <end position="379"/>
    </location>
</feature>
<dbReference type="PANTHER" id="PTHR30572">
    <property type="entry name" value="MEMBRANE COMPONENT OF TRANSPORTER-RELATED"/>
    <property type="match status" value="1"/>
</dbReference>
<reference evidence="10" key="2">
    <citation type="submission" date="2020-09" db="EMBL/GenBank/DDBJ databases">
        <authorList>
            <person name="Sun Q."/>
            <person name="Zhou Y."/>
        </authorList>
    </citation>
    <scope>NUCLEOTIDE SEQUENCE</scope>
    <source>
        <strain evidence="10">CGMCC 1.12195</strain>
    </source>
</reference>
<keyword evidence="2" id="KW-1003">Cell membrane</keyword>
<dbReference type="Proteomes" id="UP000660862">
    <property type="component" value="Unassembled WGS sequence"/>
</dbReference>
<keyword evidence="11" id="KW-1185">Reference proteome</keyword>
<dbReference type="EMBL" id="BMER01000005">
    <property type="protein sequence ID" value="GGG99206.1"/>
    <property type="molecule type" value="Genomic_DNA"/>
</dbReference>
<protein>
    <submittedName>
        <fullName evidence="10">ABC transporter permease</fullName>
    </submittedName>
</protein>
<dbReference type="GO" id="GO:0005886">
    <property type="term" value="C:plasma membrane"/>
    <property type="evidence" value="ECO:0007669"/>
    <property type="project" value="UniProtKB-SubCell"/>
</dbReference>
<evidence type="ECO:0000256" key="3">
    <source>
        <dbReference type="ARBA" id="ARBA00022692"/>
    </source>
</evidence>
<keyword evidence="4 7" id="KW-1133">Transmembrane helix</keyword>
<evidence type="ECO:0000256" key="4">
    <source>
        <dbReference type="ARBA" id="ARBA00022989"/>
    </source>
</evidence>
<dbReference type="GO" id="GO:0022857">
    <property type="term" value="F:transmembrane transporter activity"/>
    <property type="evidence" value="ECO:0007669"/>
    <property type="project" value="TreeGrafter"/>
</dbReference>
<evidence type="ECO:0000256" key="2">
    <source>
        <dbReference type="ARBA" id="ARBA00022475"/>
    </source>
</evidence>
<sequence length="422" mass="45452">MFIKGFEMSVKMSNSENVKLSLQSISSNKLRTFLTALIIAIGITALVGILTSIDAIKNSLTDSFSAMGSNSFNIRNRGLNVQIGGSGTRPKQFPQISYYQAKAFKDEFDYPAIVSLSTYASFGGTAKYKSEQTNPNINVLGADENYLQTAGYNLSIGRNFSLREIEYGSNVVIVGSEIVARLFKKNEDPLDQFITIGNSRYAIIGVLEDKGSSAGFGGDKACIIPLLKARAVMALGHPSYTITVMASNPQQIESAIGEATALFRNIRGVRVGQETNFEVTKSDAVAQILIESLTYVTFGAIVIALITLIGASIGLMNIMLVSVTERTREIGIRKAIGATPTVIRRQFLTEAIVICLMGGFAGIFLGILIGNILAVVMGASFIIPWNWIILGVVVCVGVGMISGYYPASKASRLDPVEALRYE</sequence>
<gene>
    <name evidence="10" type="ORF">GCM10007415_38680</name>
</gene>
<evidence type="ECO:0000256" key="5">
    <source>
        <dbReference type="ARBA" id="ARBA00023136"/>
    </source>
</evidence>
<evidence type="ECO:0000259" key="9">
    <source>
        <dbReference type="Pfam" id="PF12704"/>
    </source>
</evidence>
<accession>A0A917ME78</accession>
<dbReference type="Pfam" id="PF02687">
    <property type="entry name" value="FtsX"/>
    <property type="match status" value="1"/>
</dbReference>
<feature type="transmembrane region" description="Helical" evidence="7">
    <location>
        <begin position="33"/>
        <end position="53"/>
    </location>
</feature>
<evidence type="ECO:0000256" key="1">
    <source>
        <dbReference type="ARBA" id="ARBA00004651"/>
    </source>
</evidence>
<evidence type="ECO:0000256" key="7">
    <source>
        <dbReference type="SAM" id="Phobius"/>
    </source>
</evidence>
<feature type="domain" description="MacB-like periplasmic core" evidence="9">
    <location>
        <begin position="32"/>
        <end position="261"/>
    </location>
</feature>
<comment type="caution">
    <text evidence="10">The sequence shown here is derived from an EMBL/GenBank/DDBJ whole genome shotgun (WGS) entry which is preliminary data.</text>
</comment>
<keyword evidence="5 7" id="KW-0472">Membrane</keyword>
<dbReference type="PANTHER" id="PTHR30572:SF4">
    <property type="entry name" value="ABC TRANSPORTER PERMEASE YTRF"/>
    <property type="match status" value="1"/>
</dbReference>
<organism evidence="10 11">
    <name type="scientific">Parapedobacter pyrenivorans</name>
    <dbReference type="NCBI Taxonomy" id="1305674"/>
    <lineage>
        <taxon>Bacteria</taxon>
        <taxon>Pseudomonadati</taxon>
        <taxon>Bacteroidota</taxon>
        <taxon>Sphingobacteriia</taxon>
        <taxon>Sphingobacteriales</taxon>
        <taxon>Sphingobacteriaceae</taxon>
        <taxon>Parapedobacter</taxon>
    </lineage>
</organism>
<proteinExistence type="inferred from homology"/>
<feature type="domain" description="ABC3 transporter permease C-terminal" evidence="8">
    <location>
        <begin position="301"/>
        <end position="415"/>
    </location>
</feature>
<dbReference type="InterPro" id="IPR025857">
    <property type="entry name" value="MacB_PCD"/>
</dbReference>
<evidence type="ECO:0000259" key="8">
    <source>
        <dbReference type="Pfam" id="PF02687"/>
    </source>
</evidence>
<evidence type="ECO:0000313" key="10">
    <source>
        <dbReference type="EMBL" id="GGG99206.1"/>
    </source>
</evidence>
<keyword evidence="3 7" id="KW-0812">Transmembrane</keyword>
<dbReference type="InterPro" id="IPR003838">
    <property type="entry name" value="ABC3_permease_C"/>
</dbReference>
<feature type="transmembrane region" description="Helical" evidence="7">
    <location>
        <begin position="385"/>
        <end position="405"/>
    </location>
</feature>
<comment type="subcellular location">
    <subcellularLocation>
        <location evidence="1">Cell membrane</location>
        <topology evidence="1">Multi-pass membrane protein</topology>
    </subcellularLocation>
</comment>
<dbReference type="Pfam" id="PF12704">
    <property type="entry name" value="MacB_PCD"/>
    <property type="match status" value="1"/>
</dbReference>
<dbReference type="AlphaFoldDB" id="A0A917ME78"/>
<evidence type="ECO:0000256" key="6">
    <source>
        <dbReference type="ARBA" id="ARBA00038076"/>
    </source>
</evidence>
<evidence type="ECO:0000313" key="11">
    <source>
        <dbReference type="Proteomes" id="UP000660862"/>
    </source>
</evidence>
<comment type="similarity">
    <text evidence="6">Belongs to the ABC-4 integral membrane protein family.</text>
</comment>
<feature type="transmembrane region" description="Helical" evidence="7">
    <location>
        <begin position="295"/>
        <end position="323"/>
    </location>
</feature>